<dbReference type="PROSITE" id="PS00933">
    <property type="entry name" value="FGGY_KINASES_1"/>
    <property type="match status" value="1"/>
</dbReference>
<keyword evidence="5 8" id="KW-0418">Kinase</keyword>
<feature type="active site" description="Proton acceptor" evidence="8">
    <location>
        <position position="259"/>
    </location>
</feature>
<keyword evidence="6 8" id="KW-0067">ATP-binding</keyword>
<dbReference type="PANTHER" id="PTHR43095">
    <property type="entry name" value="SUGAR KINASE"/>
    <property type="match status" value="1"/>
</dbReference>
<dbReference type="Pfam" id="PF00370">
    <property type="entry name" value="FGGY_N"/>
    <property type="match status" value="1"/>
</dbReference>
<feature type="binding site" evidence="8">
    <location>
        <begin position="100"/>
        <end position="101"/>
    </location>
    <ligand>
        <name>substrate</name>
    </ligand>
</feature>
<dbReference type="GO" id="GO:0042732">
    <property type="term" value="P:D-xylose metabolic process"/>
    <property type="evidence" value="ECO:0007669"/>
    <property type="project" value="UniProtKB-KW"/>
</dbReference>
<comment type="catalytic activity">
    <reaction evidence="8 10">
        <text>D-xylulose + ATP = D-xylulose 5-phosphate + ADP + H(+)</text>
        <dbReference type="Rhea" id="RHEA:10964"/>
        <dbReference type="ChEBI" id="CHEBI:15378"/>
        <dbReference type="ChEBI" id="CHEBI:17140"/>
        <dbReference type="ChEBI" id="CHEBI:30616"/>
        <dbReference type="ChEBI" id="CHEBI:57737"/>
        <dbReference type="ChEBI" id="CHEBI:456216"/>
        <dbReference type="EC" id="2.7.1.17"/>
    </reaction>
</comment>
<dbReference type="AlphaFoldDB" id="A0A150MCB2"/>
<protein>
    <recommendedName>
        <fullName evidence="8 10">Xylulose kinase</fullName>
        <shortName evidence="8 10">Xylulokinase</shortName>
        <ecNumber evidence="8 10">2.7.1.17</ecNumber>
    </recommendedName>
</protein>
<dbReference type="EMBL" id="LQYT01000016">
    <property type="protein sequence ID" value="KYD21902.1"/>
    <property type="molecule type" value="Genomic_DNA"/>
</dbReference>
<evidence type="ECO:0000313" key="14">
    <source>
        <dbReference type="Proteomes" id="UP000075683"/>
    </source>
</evidence>
<dbReference type="InterPro" id="IPR018485">
    <property type="entry name" value="FGGY_C"/>
</dbReference>
<keyword evidence="7 8" id="KW-0119">Carbohydrate metabolism</keyword>
<dbReference type="InterPro" id="IPR018483">
    <property type="entry name" value="Carb_kinase_FGGY_CS"/>
</dbReference>
<dbReference type="STRING" id="301148.B4135_1528"/>
<evidence type="ECO:0000256" key="5">
    <source>
        <dbReference type="ARBA" id="ARBA00022777"/>
    </source>
</evidence>
<dbReference type="InterPro" id="IPR000577">
    <property type="entry name" value="Carb_kinase_FGGY"/>
</dbReference>
<dbReference type="GO" id="GO:0005524">
    <property type="term" value="F:ATP binding"/>
    <property type="evidence" value="ECO:0007669"/>
    <property type="project" value="UniProtKB-UniRule"/>
</dbReference>
<comment type="similarity">
    <text evidence="1 8 9">Belongs to the FGGY kinase family.</text>
</comment>
<gene>
    <name evidence="8 10" type="primary">xylB</name>
    <name evidence="13" type="ORF">B4135_1528</name>
</gene>
<dbReference type="HAMAP" id="MF_02220">
    <property type="entry name" value="XylB"/>
    <property type="match status" value="1"/>
</dbReference>
<accession>A0A150MCB2</accession>
<comment type="caution">
    <text evidence="13">The sequence shown here is derived from an EMBL/GenBank/DDBJ whole genome shotgun (WGS) entry which is preliminary data.</text>
</comment>
<dbReference type="PIRSF" id="PIRSF000538">
    <property type="entry name" value="GlpK"/>
    <property type="match status" value="1"/>
</dbReference>
<evidence type="ECO:0000256" key="6">
    <source>
        <dbReference type="ARBA" id="ARBA00022840"/>
    </source>
</evidence>
<dbReference type="CDD" id="cd07808">
    <property type="entry name" value="ASKHA_NBD_FGGY_EcXK-like"/>
    <property type="match status" value="1"/>
</dbReference>
<dbReference type="GO" id="GO:0005998">
    <property type="term" value="P:xylulose catabolic process"/>
    <property type="evidence" value="ECO:0007669"/>
    <property type="project" value="UniProtKB-UniRule"/>
</dbReference>
<sequence>MPGFGLWGILLKPQRRSGKMKYVIGVDLGTSAVKVLLVNQEGKVVKEAAKAYPLIQEKSGYSEQDPEEWVEKTAEALAELAAGFNGDPADIEGISFSGQMHGLVLLDERHRPLRNAILWNDTRTTEQCRQIYEIAGRERLLQITKNLALEGFTLPKILWVRQHEPEIFQRAKVFLLPKDYLRFRMTGKIHMEYSDAAGTLLLDLEKKEWSKELCRLLSIDPAICPPLVEPHACVGTLSKEFAERCGLKETTKVFAGGADNACGAIGAGILSEGSTLCSIGTSGVVLSYEERGDKDFQGKVHYFYHGKENAYYTMGVTLAAGYSLSWFKDAFAKKESFDDFLKGIDRVPPGSDGLLFAPYIVGERTPHADAAIRGSFIGIDSSHTREHFIRAVIEGITFSLNESIEIFRKSGKKVDTVVSIGGGAKNETWLQIQADIFNAKIIKLSSEQGPGMGAAMLAAYGCGWFESLEECAKEFLQTQKVYEPVEENVKIYQELYEIYKNIYSQTKVLSHQLKNFRK</sequence>
<evidence type="ECO:0000256" key="9">
    <source>
        <dbReference type="RuleBase" id="RU003733"/>
    </source>
</evidence>
<reference evidence="13 14" key="1">
    <citation type="submission" date="2016-01" db="EMBL/GenBank/DDBJ databases">
        <title>Draft Genome Sequences of Seven Thermophilic Sporeformers Isolated from Foods.</title>
        <authorList>
            <person name="Berendsen E.M."/>
            <person name="Wells-Bennik M.H."/>
            <person name="Krawcyk A.O."/>
            <person name="De Jong A."/>
            <person name="Holsappel S."/>
            <person name="Eijlander R.T."/>
            <person name="Kuipers O.P."/>
        </authorList>
    </citation>
    <scope>NUCLEOTIDE SEQUENCE [LARGE SCALE GENOMIC DNA]</scope>
    <source>
        <strain evidence="13 14">B4135</strain>
    </source>
</reference>
<evidence type="ECO:0000256" key="10">
    <source>
        <dbReference type="RuleBase" id="RU364073"/>
    </source>
</evidence>
<keyword evidence="2 8" id="KW-0859">Xylose metabolism</keyword>
<evidence type="ECO:0000256" key="3">
    <source>
        <dbReference type="ARBA" id="ARBA00022679"/>
    </source>
</evidence>
<dbReference type="PANTHER" id="PTHR43095:SF5">
    <property type="entry name" value="XYLULOSE KINASE"/>
    <property type="match status" value="1"/>
</dbReference>
<dbReference type="Proteomes" id="UP000075683">
    <property type="component" value="Unassembled WGS sequence"/>
</dbReference>
<dbReference type="EC" id="2.7.1.17" evidence="8 10"/>
<dbReference type="InterPro" id="IPR043129">
    <property type="entry name" value="ATPase_NBD"/>
</dbReference>
<keyword evidence="3 8" id="KW-0808">Transferase</keyword>
<evidence type="ECO:0000259" key="11">
    <source>
        <dbReference type="Pfam" id="PF00370"/>
    </source>
</evidence>
<evidence type="ECO:0000313" key="13">
    <source>
        <dbReference type="EMBL" id="KYD21902.1"/>
    </source>
</evidence>
<evidence type="ECO:0000256" key="4">
    <source>
        <dbReference type="ARBA" id="ARBA00022741"/>
    </source>
</evidence>
<evidence type="ECO:0000256" key="2">
    <source>
        <dbReference type="ARBA" id="ARBA00022629"/>
    </source>
</evidence>
<dbReference type="Gene3D" id="3.30.420.40">
    <property type="match status" value="2"/>
</dbReference>
<name>A0A150MCB2_9BACI</name>
<feature type="domain" description="Carbohydrate kinase FGGY N-terminal" evidence="11">
    <location>
        <begin position="22"/>
        <end position="266"/>
    </location>
</feature>
<dbReference type="PATRIC" id="fig|301148.3.peg.1018"/>
<keyword evidence="4 8" id="KW-0547">Nucleotide-binding</keyword>
<dbReference type="Pfam" id="PF02782">
    <property type="entry name" value="FGGY_C"/>
    <property type="match status" value="1"/>
</dbReference>
<feature type="domain" description="Carbohydrate kinase FGGY C-terminal" evidence="12">
    <location>
        <begin position="276"/>
        <end position="461"/>
    </location>
</feature>
<dbReference type="GO" id="GO:0004856">
    <property type="term" value="F:D-xylulokinase activity"/>
    <property type="evidence" value="ECO:0007669"/>
    <property type="project" value="UniProtKB-UniRule"/>
</dbReference>
<dbReference type="InterPro" id="IPR006000">
    <property type="entry name" value="Xylulokinase"/>
</dbReference>
<dbReference type="InterPro" id="IPR050406">
    <property type="entry name" value="FGGY_Carb_Kinase"/>
</dbReference>
<dbReference type="InterPro" id="IPR018484">
    <property type="entry name" value="FGGY_N"/>
</dbReference>
<dbReference type="PROSITE" id="PS00445">
    <property type="entry name" value="FGGY_KINASES_2"/>
    <property type="match status" value="1"/>
</dbReference>
<organism evidence="13 14">
    <name type="scientific">Caldibacillus debilis</name>
    <dbReference type="NCBI Taxonomy" id="301148"/>
    <lineage>
        <taxon>Bacteria</taxon>
        <taxon>Bacillati</taxon>
        <taxon>Bacillota</taxon>
        <taxon>Bacilli</taxon>
        <taxon>Bacillales</taxon>
        <taxon>Bacillaceae</taxon>
        <taxon>Caldibacillus</taxon>
    </lineage>
</organism>
<evidence type="ECO:0000259" key="12">
    <source>
        <dbReference type="Pfam" id="PF02782"/>
    </source>
</evidence>
<comment type="function">
    <text evidence="8">Catalyzes the phosphorylation of D-xylulose to D-xylulose 5-phosphate.</text>
</comment>
<dbReference type="SUPFAM" id="SSF53067">
    <property type="entry name" value="Actin-like ATPase domain"/>
    <property type="match status" value="2"/>
</dbReference>
<proteinExistence type="inferred from homology"/>
<evidence type="ECO:0000256" key="8">
    <source>
        <dbReference type="HAMAP-Rule" id="MF_02220"/>
    </source>
</evidence>
<evidence type="ECO:0000256" key="1">
    <source>
        <dbReference type="ARBA" id="ARBA00009156"/>
    </source>
</evidence>
<feature type="site" description="Important for activity" evidence="8">
    <location>
        <position position="27"/>
    </location>
</feature>
<evidence type="ECO:0000256" key="7">
    <source>
        <dbReference type="ARBA" id="ARBA00023277"/>
    </source>
</evidence>
<dbReference type="NCBIfam" id="TIGR01312">
    <property type="entry name" value="XylB"/>
    <property type="match status" value="1"/>
</dbReference>